<protein>
    <submittedName>
        <fullName evidence="2">Uncharacterized protein</fullName>
    </submittedName>
</protein>
<organism evidence="2 3">
    <name type="scientific">Cirrhinus molitorella</name>
    <name type="common">mud carp</name>
    <dbReference type="NCBI Taxonomy" id="172907"/>
    <lineage>
        <taxon>Eukaryota</taxon>
        <taxon>Metazoa</taxon>
        <taxon>Chordata</taxon>
        <taxon>Craniata</taxon>
        <taxon>Vertebrata</taxon>
        <taxon>Euteleostomi</taxon>
        <taxon>Actinopterygii</taxon>
        <taxon>Neopterygii</taxon>
        <taxon>Teleostei</taxon>
        <taxon>Ostariophysi</taxon>
        <taxon>Cypriniformes</taxon>
        <taxon>Cyprinidae</taxon>
        <taxon>Labeoninae</taxon>
        <taxon>Labeonini</taxon>
        <taxon>Cirrhinus</taxon>
    </lineage>
</organism>
<gene>
    <name evidence="2" type="ORF">QQF64_005321</name>
</gene>
<evidence type="ECO:0000313" key="2">
    <source>
        <dbReference type="EMBL" id="KAL1262582.1"/>
    </source>
</evidence>
<dbReference type="Proteomes" id="UP001558613">
    <property type="component" value="Unassembled WGS sequence"/>
</dbReference>
<comment type="caution">
    <text evidence="2">The sequence shown here is derived from an EMBL/GenBank/DDBJ whole genome shotgun (WGS) entry which is preliminary data.</text>
</comment>
<feature type="compositionally biased region" description="Polar residues" evidence="1">
    <location>
        <begin position="47"/>
        <end position="59"/>
    </location>
</feature>
<proteinExistence type="predicted"/>
<dbReference type="EMBL" id="JAYMGO010000013">
    <property type="protein sequence ID" value="KAL1262582.1"/>
    <property type="molecule type" value="Genomic_DNA"/>
</dbReference>
<keyword evidence="3" id="KW-1185">Reference proteome</keyword>
<accession>A0ABR3MBX8</accession>
<reference evidence="2 3" key="1">
    <citation type="submission" date="2023-09" db="EMBL/GenBank/DDBJ databases">
        <authorList>
            <person name="Wang M."/>
        </authorList>
    </citation>
    <scope>NUCLEOTIDE SEQUENCE [LARGE SCALE GENOMIC DNA]</scope>
    <source>
        <strain evidence="2">GT-2023</strain>
        <tissue evidence="2">Liver</tissue>
    </source>
</reference>
<sequence>MRVTLRDAGHVERDTAEFHQYVTTNGRPEKQPQVCFERSPDLKPVHTQHTQPTYITHRQTNRQIDIERYRVRFAGGMHPCLS</sequence>
<evidence type="ECO:0000256" key="1">
    <source>
        <dbReference type="SAM" id="MobiDB-lite"/>
    </source>
</evidence>
<evidence type="ECO:0000313" key="3">
    <source>
        <dbReference type="Proteomes" id="UP001558613"/>
    </source>
</evidence>
<name>A0ABR3MBX8_9TELE</name>
<feature type="region of interest" description="Disordered" evidence="1">
    <location>
        <begin position="39"/>
        <end position="59"/>
    </location>
</feature>